<feature type="compositionally biased region" description="Polar residues" evidence="1">
    <location>
        <begin position="29"/>
        <end position="41"/>
    </location>
</feature>
<accession>A0A426X7H7</accession>
<dbReference type="Proteomes" id="UP000287651">
    <property type="component" value="Unassembled WGS sequence"/>
</dbReference>
<comment type="caution">
    <text evidence="2">The sequence shown here is derived from an EMBL/GenBank/DDBJ whole genome shotgun (WGS) entry which is preliminary data.</text>
</comment>
<reference evidence="2 3" key="1">
    <citation type="journal article" date="2014" name="Agronomy (Basel)">
        <title>A Draft Genome Sequence for Ensete ventricosum, the Drought-Tolerant Tree Against Hunger.</title>
        <authorList>
            <person name="Harrison J."/>
            <person name="Moore K.A."/>
            <person name="Paszkiewicz K."/>
            <person name="Jones T."/>
            <person name="Grant M."/>
            <person name="Ambacheew D."/>
            <person name="Muzemil S."/>
            <person name="Studholme D.J."/>
        </authorList>
    </citation>
    <scope>NUCLEOTIDE SEQUENCE [LARGE SCALE GENOMIC DNA]</scope>
</reference>
<feature type="region of interest" description="Disordered" evidence="1">
    <location>
        <begin position="132"/>
        <end position="185"/>
    </location>
</feature>
<sequence length="185" mass="19836">MSSRLTAPVPFGVKDYCGKQTHPRGTISPDVTPSSIKSSSFARLPPWNTRGGWDPHALPVPRQRPTEVGERVREKRRGTVVLGGVGLGLVDEEATAGGGPGRRITWGWVRRGFPGAGRNALRRVPLTELRSATGPHPCPNPSRSCGSVQSFKWGRGGGEVSESTKKLRKQGRGVAYPPLSVLSLP</sequence>
<evidence type="ECO:0000313" key="2">
    <source>
        <dbReference type="EMBL" id="RRT35433.1"/>
    </source>
</evidence>
<feature type="region of interest" description="Disordered" evidence="1">
    <location>
        <begin position="1"/>
        <end position="72"/>
    </location>
</feature>
<feature type="compositionally biased region" description="Polar residues" evidence="1">
    <location>
        <begin position="141"/>
        <end position="150"/>
    </location>
</feature>
<protein>
    <submittedName>
        <fullName evidence="2">Uncharacterized protein</fullName>
    </submittedName>
</protein>
<evidence type="ECO:0000256" key="1">
    <source>
        <dbReference type="SAM" id="MobiDB-lite"/>
    </source>
</evidence>
<evidence type="ECO:0000313" key="3">
    <source>
        <dbReference type="Proteomes" id="UP000287651"/>
    </source>
</evidence>
<proteinExistence type="predicted"/>
<name>A0A426X7H7_ENSVE</name>
<organism evidence="2 3">
    <name type="scientific">Ensete ventricosum</name>
    <name type="common">Abyssinian banana</name>
    <name type="synonym">Musa ensete</name>
    <dbReference type="NCBI Taxonomy" id="4639"/>
    <lineage>
        <taxon>Eukaryota</taxon>
        <taxon>Viridiplantae</taxon>
        <taxon>Streptophyta</taxon>
        <taxon>Embryophyta</taxon>
        <taxon>Tracheophyta</taxon>
        <taxon>Spermatophyta</taxon>
        <taxon>Magnoliopsida</taxon>
        <taxon>Liliopsida</taxon>
        <taxon>Zingiberales</taxon>
        <taxon>Musaceae</taxon>
        <taxon>Ensete</taxon>
    </lineage>
</organism>
<dbReference type="AlphaFoldDB" id="A0A426X7H7"/>
<dbReference type="EMBL" id="AMZH03025070">
    <property type="protein sequence ID" value="RRT35433.1"/>
    <property type="molecule type" value="Genomic_DNA"/>
</dbReference>
<gene>
    <name evidence="2" type="ORF">B296_00058995</name>
</gene>